<dbReference type="EC" id="2.7.1.30" evidence="9"/>
<feature type="binding site" evidence="9">
    <location>
        <position position="15"/>
    </location>
    <ligand>
        <name>ADP</name>
        <dbReference type="ChEBI" id="CHEBI:456216"/>
    </ligand>
</feature>
<dbReference type="GO" id="GO:0019563">
    <property type="term" value="P:glycerol catabolic process"/>
    <property type="evidence" value="ECO:0007669"/>
    <property type="project" value="UniProtKB-UniRule"/>
</dbReference>
<feature type="binding site" evidence="9">
    <location>
        <position position="408"/>
    </location>
    <ligand>
        <name>ATP</name>
        <dbReference type="ChEBI" id="CHEBI:30616"/>
    </ligand>
</feature>
<feature type="binding site" evidence="9">
    <location>
        <position position="133"/>
    </location>
    <ligand>
        <name>glycerol</name>
        <dbReference type="ChEBI" id="CHEBI:17754"/>
    </ligand>
</feature>
<organism evidence="13 14">
    <name type="scientific">Aeoliella straminimaris</name>
    <dbReference type="NCBI Taxonomy" id="2954799"/>
    <lineage>
        <taxon>Bacteria</taxon>
        <taxon>Pseudomonadati</taxon>
        <taxon>Planctomycetota</taxon>
        <taxon>Planctomycetia</taxon>
        <taxon>Pirellulales</taxon>
        <taxon>Lacipirellulaceae</taxon>
        <taxon>Aeoliella</taxon>
    </lineage>
</organism>
<feature type="binding site" evidence="9">
    <location>
        <position position="11"/>
    </location>
    <ligand>
        <name>sn-glycerol 3-phosphate</name>
        <dbReference type="ChEBI" id="CHEBI:57597"/>
    </ligand>
</feature>
<dbReference type="PROSITE" id="PS00445">
    <property type="entry name" value="FGGY_KINASES_2"/>
    <property type="match status" value="1"/>
</dbReference>
<gene>
    <name evidence="9 13" type="primary">glpK</name>
    <name evidence="13" type="ORF">NG895_01770</name>
</gene>
<evidence type="ECO:0000256" key="10">
    <source>
        <dbReference type="RuleBase" id="RU003733"/>
    </source>
</evidence>
<keyword evidence="4 9" id="KW-0547">Nucleotide-binding</keyword>
<dbReference type="GO" id="GO:0005524">
    <property type="term" value="F:ATP binding"/>
    <property type="evidence" value="ECO:0007669"/>
    <property type="project" value="UniProtKB-UniRule"/>
</dbReference>
<protein>
    <recommendedName>
        <fullName evidence="9">Glycerol kinase</fullName>
        <ecNumber evidence="9">2.7.1.30</ecNumber>
    </recommendedName>
    <alternativeName>
        <fullName evidence="9">ATP:glycerol 3-phosphotransferase</fullName>
    </alternativeName>
    <alternativeName>
        <fullName evidence="9">Glycerokinase</fullName>
        <shortName evidence="9">GK</shortName>
    </alternativeName>
</protein>
<dbReference type="RefSeq" id="WP_252850722.1">
    <property type="nucleotide sequence ID" value="NZ_JAMXLR010000006.1"/>
</dbReference>
<feature type="binding site" evidence="9">
    <location>
        <position position="82"/>
    </location>
    <ligand>
        <name>glycerol</name>
        <dbReference type="ChEBI" id="CHEBI:17754"/>
    </ligand>
</feature>
<evidence type="ECO:0000256" key="2">
    <source>
        <dbReference type="ARBA" id="ARBA00009156"/>
    </source>
</evidence>
<dbReference type="FunFam" id="3.30.420.40:FF:000007">
    <property type="entry name" value="Glycerol kinase"/>
    <property type="match status" value="1"/>
</dbReference>
<feature type="binding site" evidence="9">
    <location>
        <position position="307"/>
    </location>
    <ligand>
        <name>ADP</name>
        <dbReference type="ChEBI" id="CHEBI:456216"/>
    </ligand>
</feature>
<dbReference type="GO" id="GO:0005829">
    <property type="term" value="C:cytosol"/>
    <property type="evidence" value="ECO:0007669"/>
    <property type="project" value="TreeGrafter"/>
</dbReference>
<keyword evidence="3 9" id="KW-0808">Transferase</keyword>
<feature type="binding site" evidence="9">
    <location>
        <position position="12"/>
    </location>
    <ligand>
        <name>ATP</name>
        <dbReference type="ChEBI" id="CHEBI:30616"/>
    </ligand>
</feature>
<dbReference type="Proteomes" id="UP001155241">
    <property type="component" value="Unassembled WGS sequence"/>
</dbReference>
<dbReference type="CDD" id="cd07786">
    <property type="entry name" value="FGGY_EcGK_like"/>
    <property type="match status" value="1"/>
</dbReference>
<feature type="binding site" evidence="9">
    <location>
        <position position="243"/>
    </location>
    <ligand>
        <name>glycerol</name>
        <dbReference type="ChEBI" id="CHEBI:17754"/>
    </ligand>
</feature>
<evidence type="ECO:0000313" key="14">
    <source>
        <dbReference type="Proteomes" id="UP001155241"/>
    </source>
</evidence>
<feature type="binding site" evidence="9">
    <location>
        <position position="81"/>
    </location>
    <ligand>
        <name>glycerol</name>
        <dbReference type="ChEBI" id="CHEBI:17754"/>
    </ligand>
</feature>
<dbReference type="InterPro" id="IPR043129">
    <property type="entry name" value="ATPase_NBD"/>
</dbReference>
<feature type="binding site" evidence="9">
    <location>
        <position position="408"/>
    </location>
    <ligand>
        <name>ADP</name>
        <dbReference type="ChEBI" id="CHEBI:456216"/>
    </ligand>
</feature>
<feature type="binding site" evidence="9">
    <location>
        <position position="264"/>
    </location>
    <ligand>
        <name>ADP</name>
        <dbReference type="ChEBI" id="CHEBI:456216"/>
    </ligand>
</feature>
<evidence type="ECO:0000256" key="8">
    <source>
        <dbReference type="ARBA" id="ARBA00052101"/>
    </source>
</evidence>
<comment type="activity regulation">
    <text evidence="9">Inhibited by fructose 1,6-bisphosphate (FBP).</text>
</comment>
<feature type="binding site" evidence="9">
    <location>
        <position position="82"/>
    </location>
    <ligand>
        <name>sn-glycerol 3-phosphate</name>
        <dbReference type="ChEBI" id="CHEBI:57597"/>
    </ligand>
</feature>
<feature type="binding site" evidence="9">
    <location>
        <position position="242"/>
    </location>
    <ligand>
        <name>glycerol</name>
        <dbReference type="ChEBI" id="CHEBI:17754"/>
    </ligand>
</feature>
<evidence type="ECO:0000313" key="13">
    <source>
        <dbReference type="EMBL" id="MCO6042624.1"/>
    </source>
</evidence>
<reference evidence="13" key="1">
    <citation type="submission" date="2022-06" db="EMBL/GenBank/DDBJ databases">
        <title>Aeoliella straminimaris, a novel planctomycete from sediments.</title>
        <authorList>
            <person name="Vitorino I.R."/>
            <person name="Lage O.M."/>
        </authorList>
    </citation>
    <scope>NUCLEOTIDE SEQUENCE</scope>
    <source>
        <strain evidence="13">ICT_H6.2</strain>
    </source>
</reference>
<dbReference type="GO" id="GO:0004370">
    <property type="term" value="F:glycerol kinase activity"/>
    <property type="evidence" value="ECO:0007669"/>
    <property type="project" value="UniProtKB-UniRule"/>
</dbReference>
<evidence type="ECO:0000256" key="1">
    <source>
        <dbReference type="ARBA" id="ARBA00005190"/>
    </source>
</evidence>
<dbReference type="NCBIfam" id="NF000756">
    <property type="entry name" value="PRK00047.1"/>
    <property type="match status" value="1"/>
</dbReference>
<evidence type="ECO:0000256" key="3">
    <source>
        <dbReference type="ARBA" id="ARBA00022679"/>
    </source>
</evidence>
<evidence type="ECO:0000259" key="11">
    <source>
        <dbReference type="Pfam" id="PF00370"/>
    </source>
</evidence>
<keyword evidence="7 9" id="KW-0067">ATP-binding</keyword>
<comment type="pathway">
    <text evidence="1 9">Polyol metabolism; glycerol degradation via glycerol kinase pathway; sn-glycerol 3-phosphate from glycerol: step 1/1.</text>
</comment>
<feature type="binding site" evidence="9">
    <location>
        <position position="13"/>
    </location>
    <ligand>
        <name>ATP</name>
        <dbReference type="ChEBI" id="CHEBI:30616"/>
    </ligand>
</feature>
<evidence type="ECO:0000259" key="12">
    <source>
        <dbReference type="Pfam" id="PF02782"/>
    </source>
</evidence>
<comment type="catalytic activity">
    <reaction evidence="8 9">
        <text>glycerol + ATP = sn-glycerol 3-phosphate + ADP + H(+)</text>
        <dbReference type="Rhea" id="RHEA:21644"/>
        <dbReference type="ChEBI" id="CHEBI:15378"/>
        <dbReference type="ChEBI" id="CHEBI:17754"/>
        <dbReference type="ChEBI" id="CHEBI:30616"/>
        <dbReference type="ChEBI" id="CHEBI:57597"/>
        <dbReference type="ChEBI" id="CHEBI:456216"/>
        <dbReference type="EC" id="2.7.1.30"/>
    </reaction>
</comment>
<dbReference type="InterPro" id="IPR000577">
    <property type="entry name" value="Carb_kinase_FGGY"/>
</dbReference>
<name>A0A9X2F6F7_9BACT</name>
<feature type="binding site" evidence="9">
    <location>
        <position position="264"/>
    </location>
    <ligand>
        <name>ATP</name>
        <dbReference type="ChEBI" id="CHEBI:30616"/>
    </ligand>
</feature>
<feature type="binding site" evidence="9">
    <location>
        <position position="11"/>
    </location>
    <ligand>
        <name>ATP</name>
        <dbReference type="ChEBI" id="CHEBI:30616"/>
    </ligand>
</feature>
<dbReference type="PANTHER" id="PTHR10196:SF69">
    <property type="entry name" value="GLYCEROL KINASE"/>
    <property type="match status" value="1"/>
</dbReference>
<dbReference type="HAMAP" id="MF_00186">
    <property type="entry name" value="Glycerol_kin"/>
    <property type="match status" value="1"/>
</dbReference>
<proteinExistence type="inferred from homology"/>
<comment type="caution">
    <text evidence="13">The sequence shown here is derived from an EMBL/GenBank/DDBJ whole genome shotgun (WGS) entry which is preliminary data.</text>
</comment>
<sequence length="496" mass="53390">MPHILALDQGTTSSRAIVFDQAGNIVSIAQREFQQFYPKPGWVEHDPLEIWQSQLEVAVEAVAKAGLEVADLAALGITNQRETAIIWDRATGEPIHPAIVWQDRRTADTCDQLRLGGHEARIAERTGLVIDPYFAGTKFAWLLDHVPDARERAARGELAAGTVDTWLVYQLTGGALHITDVTNAGRTQLMDIHRCQWDDQLLALLGVPREVLPEIHSSSEVYATVAKGQPLAGVPIAGMAGDQHAALFGQACFKPGMVKNTYGTGCFALMHTGTEAKPSEHKLLSTLAWQIGGITEYALEGSIFVAGAVVQWLRDQLGIIKSAADIEKLATSVDDTGGVYFVPALAGLGAPHWDPYARGTIVGLTRGTSAAHIARAALEGIGYEVADIVSAMQSDSGLSLSELRVDGGASNNDLLMQMQADLLQAEVVRPAVTETTALGAAYLAGLATGVWSDRGELQAQWQVDKRFGPKIPADLAAERRATWNRAVERAREWALD</sequence>
<feature type="domain" description="Carbohydrate kinase FGGY C-terminal" evidence="12">
    <location>
        <begin position="259"/>
        <end position="447"/>
    </location>
</feature>
<keyword evidence="14" id="KW-1185">Reference proteome</keyword>
<dbReference type="NCBIfam" id="TIGR01311">
    <property type="entry name" value="glycerol_kin"/>
    <property type="match status" value="1"/>
</dbReference>
<evidence type="ECO:0000256" key="4">
    <source>
        <dbReference type="ARBA" id="ARBA00022741"/>
    </source>
</evidence>
<dbReference type="Pfam" id="PF00370">
    <property type="entry name" value="FGGY_N"/>
    <property type="match status" value="1"/>
</dbReference>
<comment type="similarity">
    <text evidence="2 9 10">Belongs to the FGGY kinase family.</text>
</comment>
<evidence type="ECO:0000256" key="5">
    <source>
        <dbReference type="ARBA" id="ARBA00022777"/>
    </source>
</evidence>
<evidence type="ECO:0000256" key="7">
    <source>
        <dbReference type="ARBA" id="ARBA00022840"/>
    </source>
</evidence>
<keyword evidence="6 9" id="KW-0319">Glycerol metabolism</keyword>
<dbReference type="GO" id="GO:0006072">
    <property type="term" value="P:glycerol-3-phosphate metabolic process"/>
    <property type="evidence" value="ECO:0007669"/>
    <property type="project" value="InterPro"/>
</dbReference>
<feature type="binding site" evidence="9">
    <location>
        <position position="307"/>
    </location>
    <ligand>
        <name>ATP</name>
        <dbReference type="ChEBI" id="CHEBI:30616"/>
    </ligand>
</feature>
<comment type="function">
    <text evidence="9">Key enzyme in the regulation of glycerol uptake and metabolism. Catalyzes the phosphorylation of glycerol to yield sn-glycerol 3-phosphate.</text>
</comment>
<dbReference type="EMBL" id="JAMXLR010000006">
    <property type="protein sequence ID" value="MCO6042624.1"/>
    <property type="molecule type" value="Genomic_DNA"/>
</dbReference>
<keyword evidence="5 9" id="KW-0418">Kinase</keyword>
<dbReference type="FunFam" id="3.30.420.40:FF:000008">
    <property type="entry name" value="Glycerol kinase"/>
    <property type="match status" value="1"/>
</dbReference>
<dbReference type="InterPro" id="IPR018483">
    <property type="entry name" value="Carb_kinase_FGGY_CS"/>
</dbReference>
<dbReference type="AlphaFoldDB" id="A0A9X2F6F7"/>
<dbReference type="PIRSF" id="PIRSF000538">
    <property type="entry name" value="GlpK"/>
    <property type="match status" value="1"/>
</dbReference>
<evidence type="ECO:0000256" key="6">
    <source>
        <dbReference type="ARBA" id="ARBA00022798"/>
    </source>
</evidence>
<feature type="binding site" evidence="9">
    <location>
        <position position="412"/>
    </location>
    <ligand>
        <name>ADP</name>
        <dbReference type="ChEBI" id="CHEBI:456216"/>
    </ligand>
</feature>
<feature type="binding site" evidence="9">
    <location>
        <position position="81"/>
    </location>
    <ligand>
        <name>sn-glycerol 3-phosphate</name>
        <dbReference type="ChEBI" id="CHEBI:57597"/>
    </ligand>
</feature>
<dbReference type="InterPro" id="IPR018485">
    <property type="entry name" value="FGGY_C"/>
</dbReference>
<accession>A0A9X2F6F7</accession>
<evidence type="ECO:0000256" key="9">
    <source>
        <dbReference type="HAMAP-Rule" id="MF_00186"/>
    </source>
</evidence>
<feature type="domain" description="Carbohydrate kinase FGGY N-terminal" evidence="11">
    <location>
        <begin position="4"/>
        <end position="249"/>
    </location>
</feature>
<dbReference type="InterPro" id="IPR005999">
    <property type="entry name" value="Glycerol_kin"/>
</dbReference>
<feature type="binding site" evidence="9">
    <location>
        <position position="311"/>
    </location>
    <ligand>
        <name>ATP</name>
        <dbReference type="ChEBI" id="CHEBI:30616"/>
    </ligand>
</feature>
<dbReference type="Gene3D" id="3.30.420.40">
    <property type="match status" value="2"/>
</dbReference>
<feature type="binding site" evidence="9">
    <location>
        <position position="242"/>
    </location>
    <ligand>
        <name>sn-glycerol 3-phosphate</name>
        <dbReference type="ChEBI" id="CHEBI:57597"/>
    </ligand>
</feature>
<feature type="binding site" evidence="9">
    <location>
        <position position="133"/>
    </location>
    <ligand>
        <name>sn-glycerol 3-phosphate</name>
        <dbReference type="ChEBI" id="CHEBI:57597"/>
    </ligand>
</feature>
<dbReference type="InterPro" id="IPR018484">
    <property type="entry name" value="FGGY_N"/>
</dbReference>
<dbReference type="SUPFAM" id="SSF53067">
    <property type="entry name" value="Actin-like ATPase domain"/>
    <property type="match status" value="2"/>
</dbReference>
<dbReference type="PANTHER" id="PTHR10196">
    <property type="entry name" value="SUGAR KINASE"/>
    <property type="match status" value="1"/>
</dbReference>
<dbReference type="Pfam" id="PF02782">
    <property type="entry name" value="FGGY_C"/>
    <property type="match status" value="1"/>
</dbReference>
<feature type="binding site" evidence="9">
    <location>
        <position position="11"/>
    </location>
    <ligand>
        <name>ADP</name>
        <dbReference type="ChEBI" id="CHEBI:456216"/>
    </ligand>
</feature>